<dbReference type="InterPro" id="IPR013424">
    <property type="entry name" value="Ice-binding_C"/>
</dbReference>
<dbReference type="Proteomes" id="UP000193427">
    <property type="component" value="Chromosome"/>
</dbReference>
<feature type="domain" description="Ice-binding protein C-terminal" evidence="1">
    <location>
        <begin position="155"/>
        <end position="178"/>
    </location>
</feature>
<dbReference type="EMBL" id="CP015118">
    <property type="protein sequence ID" value="ARN19045.1"/>
    <property type="molecule type" value="Genomic_DNA"/>
</dbReference>
<dbReference type="Pfam" id="PF07589">
    <property type="entry name" value="PEP-CTERM"/>
    <property type="match status" value="1"/>
</dbReference>
<dbReference type="AlphaFoldDB" id="A0A1W6L436"/>
<protein>
    <recommendedName>
        <fullName evidence="1">Ice-binding protein C-terminal domain-containing protein</fullName>
    </recommendedName>
</protein>
<evidence type="ECO:0000259" key="1">
    <source>
        <dbReference type="Pfam" id="PF07589"/>
    </source>
</evidence>
<evidence type="ECO:0000313" key="2">
    <source>
        <dbReference type="EMBL" id="ARN19045.1"/>
    </source>
</evidence>
<name>A0A1W6L436_9BURK</name>
<dbReference type="RefSeq" id="WP_085749280.1">
    <property type="nucleotide sequence ID" value="NZ_BSPR01000002.1"/>
</dbReference>
<gene>
    <name evidence="2" type="ORF">A4W93_03420</name>
</gene>
<reference evidence="2 3" key="1">
    <citation type="submission" date="2016-04" db="EMBL/GenBank/DDBJ databases">
        <title>Complete genome sequence of natural rubber-degrading, novel Gram-negative bacterium, Rhizobacter gummiphilus strain NS21.</title>
        <authorList>
            <person name="Tabata M."/>
            <person name="Kasai D."/>
            <person name="Fukuda M."/>
        </authorList>
    </citation>
    <scope>NUCLEOTIDE SEQUENCE [LARGE SCALE GENOMIC DNA]</scope>
    <source>
        <strain evidence="2 3">NS21</strain>
    </source>
</reference>
<proteinExistence type="predicted"/>
<keyword evidence="3" id="KW-1185">Reference proteome</keyword>
<dbReference type="KEGG" id="rgu:A4W93_03420"/>
<dbReference type="NCBIfam" id="NF038126">
    <property type="entry name" value="PEP_CTERM_FxDxF"/>
    <property type="match status" value="1"/>
</dbReference>
<organism evidence="2 3">
    <name type="scientific">Piscinibacter gummiphilus</name>
    <dbReference type="NCBI Taxonomy" id="946333"/>
    <lineage>
        <taxon>Bacteria</taxon>
        <taxon>Pseudomonadati</taxon>
        <taxon>Pseudomonadota</taxon>
        <taxon>Betaproteobacteria</taxon>
        <taxon>Burkholderiales</taxon>
        <taxon>Sphaerotilaceae</taxon>
        <taxon>Piscinibacter</taxon>
    </lineage>
</organism>
<sequence>MTSTPLRRHAAALGCVALMAAAQARADTFDLGTISAPGLHPFSDLTRSQPFEDVFTFTIAAGDAFEFHGTASTPFSNRFWIFNLDGRLDRGNVTVLEGDSQTVWMPPFPRQDVTFASTLLTAGSYALHLWGTPTSAFPGPTSVYDVALVFNVAPAVPEPAAFALMALGLAGVVAASRRRH</sequence>
<evidence type="ECO:0000313" key="3">
    <source>
        <dbReference type="Proteomes" id="UP000193427"/>
    </source>
</evidence>
<dbReference type="NCBIfam" id="TIGR02595">
    <property type="entry name" value="PEP_CTERM"/>
    <property type="match status" value="1"/>
</dbReference>
<accession>A0A1W6L436</accession>